<dbReference type="AlphaFoldDB" id="A0A9D9DQQ1"/>
<keyword evidence="1" id="KW-1133">Transmembrane helix</keyword>
<dbReference type="SUPFAM" id="SSF54523">
    <property type="entry name" value="Pili subunits"/>
    <property type="match status" value="1"/>
</dbReference>
<evidence type="ECO:0000256" key="1">
    <source>
        <dbReference type="SAM" id="Phobius"/>
    </source>
</evidence>
<dbReference type="Gene3D" id="3.30.700.10">
    <property type="entry name" value="Glycoprotein, Type 4 Pilin"/>
    <property type="match status" value="1"/>
</dbReference>
<keyword evidence="1" id="KW-0812">Transmembrane</keyword>
<sequence>MKIKNGFTLAEVLITLGIIGIVAAMTLPSVIADYKKKEIPVRLMKFYSTMQNAINKATVDHGPVEYWNFPTQQSDFEQMNDFVNIYLFPYLTGIKECNSTGNSAFCTKIRRNLNEGNVTGYLPVYLFSDGSCFTMTTGGISLGTSGNLHFTFDYNCLGKPNKFDQDIFVFFLHFENGKSAKLYPGNYVTTDLKTRDELLESCKNHYSDEHHKGTCVTLIQYDGWEIKDDYPWL</sequence>
<comment type="caution">
    <text evidence="3">The sequence shown here is derived from an EMBL/GenBank/DDBJ whole genome shotgun (WGS) entry which is preliminary data.</text>
</comment>
<dbReference type="InterPro" id="IPR045584">
    <property type="entry name" value="Pilin-like"/>
</dbReference>
<accession>A0A9D9DQQ1</accession>
<dbReference type="Pfam" id="PF07963">
    <property type="entry name" value="N_methyl"/>
    <property type="match status" value="1"/>
</dbReference>
<name>A0A9D9DQQ1_9BACT</name>
<protein>
    <submittedName>
        <fullName evidence="3">Type II secretion system protein</fullName>
    </submittedName>
</protein>
<evidence type="ECO:0000313" key="4">
    <source>
        <dbReference type="Proteomes" id="UP000823632"/>
    </source>
</evidence>
<reference evidence="3" key="1">
    <citation type="submission" date="2020-10" db="EMBL/GenBank/DDBJ databases">
        <authorList>
            <person name="Gilroy R."/>
        </authorList>
    </citation>
    <scope>NUCLEOTIDE SEQUENCE</scope>
    <source>
        <strain evidence="3">10192</strain>
    </source>
</reference>
<dbReference type="Proteomes" id="UP000823632">
    <property type="component" value="Unassembled WGS sequence"/>
</dbReference>
<keyword evidence="1" id="KW-0472">Membrane</keyword>
<evidence type="ECO:0000259" key="2">
    <source>
        <dbReference type="Pfam" id="PF20318"/>
    </source>
</evidence>
<organism evidence="3 4">
    <name type="scientific">Candidatus Scatousia excrementipullorum</name>
    <dbReference type="NCBI Taxonomy" id="2840936"/>
    <lineage>
        <taxon>Bacteria</taxon>
        <taxon>Candidatus Scatousia</taxon>
    </lineage>
</organism>
<dbReference type="InterPro" id="IPR046721">
    <property type="entry name" value="DUF6613"/>
</dbReference>
<feature type="transmembrane region" description="Helical" evidence="1">
    <location>
        <begin position="12"/>
        <end position="34"/>
    </location>
</feature>
<feature type="domain" description="DUF6613" evidence="2">
    <location>
        <begin position="30"/>
        <end position="231"/>
    </location>
</feature>
<gene>
    <name evidence="3" type="ORF">IAC76_05305</name>
</gene>
<dbReference type="Pfam" id="PF20318">
    <property type="entry name" value="DUF6613"/>
    <property type="match status" value="1"/>
</dbReference>
<proteinExistence type="predicted"/>
<evidence type="ECO:0000313" key="3">
    <source>
        <dbReference type="EMBL" id="MBO8430786.1"/>
    </source>
</evidence>
<dbReference type="EMBL" id="JADIND010000112">
    <property type="protein sequence ID" value="MBO8430786.1"/>
    <property type="molecule type" value="Genomic_DNA"/>
</dbReference>
<reference evidence="3" key="2">
    <citation type="journal article" date="2021" name="PeerJ">
        <title>Extensive microbial diversity within the chicken gut microbiome revealed by metagenomics and culture.</title>
        <authorList>
            <person name="Gilroy R."/>
            <person name="Ravi A."/>
            <person name="Getino M."/>
            <person name="Pursley I."/>
            <person name="Horton D.L."/>
            <person name="Alikhan N.F."/>
            <person name="Baker D."/>
            <person name="Gharbi K."/>
            <person name="Hall N."/>
            <person name="Watson M."/>
            <person name="Adriaenssens E.M."/>
            <person name="Foster-Nyarko E."/>
            <person name="Jarju S."/>
            <person name="Secka A."/>
            <person name="Antonio M."/>
            <person name="Oren A."/>
            <person name="Chaudhuri R.R."/>
            <person name="La Ragione R."/>
            <person name="Hildebrand F."/>
            <person name="Pallen M.J."/>
        </authorList>
    </citation>
    <scope>NUCLEOTIDE SEQUENCE</scope>
    <source>
        <strain evidence="3">10192</strain>
    </source>
</reference>
<dbReference type="InterPro" id="IPR012902">
    <property type="entry name" value="N_methyl_site"/>
</dbReference>
<dbReference type="NCBIfam" id="TIGR02532">
    <property type="entry name" value="IV_pilin_GFxxxE"/>
    <property type="match status" value="1"/>
</dbReference>